<evidence type="ECO:0000256" key="1">
    <source>
        <dbReference type="ARBA" id="ARBA00001936"/>
    </source>
</evidence>
<evidence type="ECO:0000256" key="10">
    <source>
        <dbReference type="ARBA" id="ARBA00048997"/>
    </source>
</evidence>
<dbReference type="Pfam" id="PF00535">
    <property type="entry name" value="Glycos_transf_2"/>
    <property type="match status" value="1"/>
</dbReference>
<comment type="caution">
    <text evidence="12">The sequence shown here is derived from an EMBL/GenBank/DDBJ whole genome shotgun (WGS) entry which is preliminary data.</text>
</comment>
<evidence type="ECO:0000256" key="5">
    <source>
        <dbReference type="ARBA" id="ARBA00022679"/>
    </source>
</evidence>
<evidence type="ECO:0000256" key="9">
    <source>
        <dbReference type="ARBA" id="ARBA00048689"/>
    </source>
</evidence>
<evidence type="ECO:0000256" key="7">
    <source>
        <dbReference type="ARBA" id="ARBA00039022"/>
    </source>
</evidence>
<evidence type="ECO:0000256" key="2">
    <source>
        <dbReference type="ARBA" id="ARBA00001946"/>
    </source>
</evidence>
<feature type="domain" description="Glycosyltransferase 2-like" evidence="11">
    <location>
        <begin position="10"/>
        <end position="136"/>
    </location>
</feature>
<comment type="similarity">
    <text evidence="3">Belongs to the glycosyltransferase 2 family.</text>
</comment>
<dbReference type="InterPro" id="IPR050256">
    <property type="entry name" value="Glycosyltransferase_2"/>
</dbReference>
<evidence type="ECO:0000256" key="3">
    <source>
        <dbReference type="ARBA" id="ARBA00006739"/>
    </source>
</evidence>
<dbReference type="RefSeq" id="WP_204917572.1">
    <property type="nucleotide sequence ID" value="NZ_BAAAQP010000002.1"/>
</dbReference>
<comment type="catalytic activity">
    <reaction evidence="9">
        <text>(2R)-3-phosphoglycerate + UDP-alpha-D-glucose = (2R)-2-O-(alpha-D-glucopyranosyl)-3-phospho-glycerate + UDP + H(+)</text>
        <dbReference type="Rhea" id="RHEA:31319"/>
        <dbReference type="ChEBI" id="CHEBI:15378"/>
        <dbReference type="ChEBI" id="CHEBI:58223"/>
        <dbReference type="ChEBI" id="CHEBI:58272"/>
        <dbReference type="ChEBI" id="CHEBI:58885"/>
        <dbReference type="ChEBI" id="CHEBI:62600"/>
        <dbReference type="EC" id="2.4.1.266"/>
    </reaction>
    <physiologicalReaction direction="left-to-right" evidence="9">
        <dbReference type="Rhea" id="RHEA:31320"/>
    </physiologicalReaction>
</comment>
<protein>
    <recommendedName>
        <fullName evidence="8">Glucosyl-3-phosphoglycerate synthase</fullName>
        <ecNumber evidence="7">2.4.1.266</ecNumber>
    </recommendedName>
</protein>
<comment type="catalytic activity">
    <reaction evidence="10">
        <text>an NDP-alpha-D-glucose + (2R)-3-phosphoglycerate = (2R)-2-O-(alpha-D-glucopyranosyl)-3-phospho-glycerate + a ribonucleoside 5'-diphosphate + H(+)</text>
        <dbReference type="Rhea" id="RHEA:47244"/>
        <dbReference type="ChEBI" id="CHEBI:15378"/>
        <dbReference type="ChEBI" id="CHEBI:57930"/>
        <dbReference type="ChEBI" id="CHEBI:58272"/>
        <dbReference type="ChEBI" id="CHEBI:62600"/>
        <dbReference type="ChEBI" id="CHEBI:76533"/>
        <dbReference type="EC" id="2.4.1.266"/>
    </reaction>
    <physiologicalReaction direction="left-to-right" evidence="10">
        <dbReference type="Rhea" id="RHEA:47245"/>
    </physiologicalReaction>
</comment>
<reference evidence="12 13" key="1">
    <citation type="submission" date="2021-01" db="EMBL/GenBank/DDBJ databases">
        <title>Sequencing the genomes of 1000 actinobacteria strains.</title>
        <authorList>
            <person name="Klenk H.-P."/>
        </authorList>
    </citation>
    <scope>NUCLEOTIDE SEQUENCE [LARGE SCALE GENOMIC DNA]</scope>
    <source>
        <strain evidence="12 13">DSM 18662</strain>
    </source>
</reference>
<keyword evidence="5" id="KW-0808">Transferase</keyword>
<comment type="cofactor">
    <cofactor evidence="2">
        <name>Mg(2+)</name>
        <dbReference type="ChEBI" id="CHEBI:18420"/>
    </cofactor>
</comment>
<keyword evidence="13" id="KW-1185">Reference proteome</keyword>
<dbReference type="InterPro" id="IPR029044">
    <property type="entry name" value="Nucleotide-diphossugar_trans"/>
</dbReference>
<evidence type="ECO:0000259" key="11">
    <source>
        <dbReference type="Pfam" id="PF00535"/>
    </source>
</evidence>
<keyword evidence="4" id="KW-0328">Glycosyltransferase</keyword>
<accession>A0ABS2RJ78</accession>
<sequence>MNQPLTRVACIIPAKDEEQRIAATVKAASSLKYVDVVIVCDDGSSDATAQYAAAAGAVVVSHTRNRGKAAAIDSAVNALGILEQRDKLPEARALLLLDADLEESAAACAPLIEPVVTGEADLTVAVLPAQRTASGEEPGGLGLVMTTATRGIEELCGFSPRAPLSGQRCLTRRAFELASPLASGFGVEVGMTIDIVRAGLRVKEIEVDLYHRATGSDLASQFHRAKQLRDVTRALTARGLVQASLKELKDSGGVPGLLKRLKR</sequence>
<dbReference type="PANTHER" id="PTHR48090">
    <property type="entry name" value="UNDECAPRENYL-PHOSPHATE 4-DEOXY-4-FORMAMIDO-L-ARABINOSE TRANSFERASE-RELATED"/>
    <property type="match status" value="1"/>
</dbReference>
<evidence type="ECO:0000313" key="12">
    <source>
        <dbReference type="EMBL" id="MBM7799061.1"/>
    </source>
</evidence>
<evidence type="ECO:0000256" key="6">
    <source>
        <dbReference type="ARBA" id="ARBA00022842"/>
    </source>
</evidence>
<dbReference type="EMBL" id="JAFBCF010000001">
    <property type="protein sequence ID" value="MBM7799061.1"/>
    <property type="molecule type" value="Genomic_DNA"/>
</dbReference>
<evidence type="ECO:0000313" key="13">
    <source>
        <dbReference type="Proteomes" id="UP000704762"/>
    </source>
</evidence>
<evidence type="ECO:0000256" key="8">
    <source>
        <dbReference type="ARBA" id="ARBA00040894"/>
    </source>
</evidence>
<comment type="cofactor">
    <cofactor evidence="1">
        <name>Mn(2+)</name>
        <dbReference type="ChEBI" id="CHEBI:29035"/>
    </cofactor>
</comment>
<dbReference type="Gene3D" id="3.90.550.10">
    <property type="entry name" value="Spore Coat Polysaccharide Biosynthesis Protein SpsA, Chain A"/>
    <property type="match status" value="1"/>
</dbReference>
<proteinExistence type="inferred from homology"/>
<dbReference type="Proteomes" id="UP000704762">
    <property type="component" value="Unassembled WGS sequence"/>
</dbReference>
<dbReference type="SUPFAM" id="SSF53448">
    <property type="entry name" value="Nucleotide-diphospho-sugar transferases"/>
    <property type="match status" value="1"/>
</dbReference>
<dbReference type="PANTHER" id="PTHR48090:SF10">
    <property type="entry name" value="GLUCOSYL-3-PHOSPHOGLYCERATE SYNTHASE"/>
    <property type="match status" value="1"/>
</dbReference>
<organism evidence="12 13">
    <name type="scientific">Microlunatus panaciterrae</name>
    <dbReference type="NCBI Taxonomy" id="400768"/>
    <lineage>
        <taxon>Bacteria</taxon>
        <taxon>Bacillati</taxon>
        <taxon>Actinomycetota</taxon>
        <taxon>Actinomycetes</taxon>
        <taxon>Propionibacteriales</taxon>
        <taxon>Propionibacteriaceae</taxon>
        <taxon>Microlunatus</taxon>
    </lineage>
</organism>
<gene>
    <name evidence="12" type="ORF">JOE57_001982</name>
</gene>
<dbReference type="EC" id="2.4.1.266" evidence="7"/>
<keyword evidence="6" id="KW-0460">Magnesium</keyword>
<evidence type="ECO:0000256" key="4">
    <source>
        <dbReference type="ARBA" id="ARBA00022676"/>
    </source>
</evidence>
<name>A0ABS2RJ78_9ACTN</name>
<dbReference type="InterPro" id="IPR001173">
    <property type="entry name" value="Glyco_trans_2-like"/>
</dbReference>